<feature type="binding site" evidence="2">
    <location>
        <position position="401"/>
    </location>
    <ligand>
        <name>substrate</name>
    </ligand>
</feature>
<reference evidence="5" key="1">
    <citation type="submission" date="2021-04" db="EMBL/GenBank/DDBJ databases">
        <title>Microbacterium tenobrionis sp. nov. and Microbacterium allomyrinae sp. nov., isolated from larvae of Tenobrio molitor and Allomyrina dichotoma, respectively.</title>
        <authorList>
            <person name="Lee S.D."/>
        </authorList>
    </citation>
    <scope>NUCLEOTIDE SEQUENCE</scope>
    <source>
        <strain evidence="5">BWT-G7</strain>
    </source>
</reference>
<dbReference type="PANTHER" id="PTHR11820">
    <property type="entry name" value="ACYLPYRUVASE"/>
    <property type="match status" value="1"/>
</dbReference>
<dbReference type="RefSeq" id="WP_229385275.1">
    <property type="nucleotide sequence ID" value="NZ_JAGTTN010000005.1"/>
</dbReference>
<accession>A0A9X1LXS2</accession>
<comment type="caution">
    <text evidence="5">The sequence shown here is derived from an EMBL/GenBank/DDBJ whole genome shotgun (WGS) entry which is preliminary data.</text>
</comment>
<evidence type="ECO:0000259" key="4">
    <source>
        <dbReference type="Pfam" id="PF01557"/>
    </source>
</evidence>
<dbReference type="Gene3D" id="3.90.850.10">
    <property type="entry name" value="Fumarylacetoacetase-like, C-terminal domain"/>
    <property type="match status" value="1"/>
</dbReference>
<dbReference type="CDD" id="cd16841">
    <property type="entry name" value="RraA_family"/>
    <property type="match status" value="1"/>
</dbReference>
<name>A0A9X1LXS2_9MICO</name>
<proteinExistence type="predicted"/>
<evidence type="ECO:0000256" key="1">
    <source>
        <dbReference type="ARBA" id="ARBA00022723"/>
    </source>
</evidence>
<feature type="domain" description="Fumarylacetoacetase-like C-terminal" evidence="4">
    <location>
        <begin position="35"/>
        <end position="235"/>
    </location>
</feature>
<dbReference type="InterPro" id="IPR011234">
    <property type="entry name" value="Fumarylacetoacetase-like_C"/>
</dbReference>
<feature type="binding site" evidence="2">
    <location>
        <position position="402"/>
    </location>
    <ligand>
        <name>Mg(2+)</name>
        <dbReference type="ChEBI" id="CHEBI:18420"/>
    </ligand>
</feature>
<feature type="compositionally biased region" description="Basic and acidic residues" evidence="3">
    <location>
        <begin position="527"/>
        <end position="539"/>
    </location>
</feature>
<dbReference type="AlphaFoldDB" id="A0A9X1LXS2"/>
<dbReference type="SUPFAM" id="SSF89562">
    <property type="entry name" value="RraA-like"/>
    <property type="match status" value="1"/>
</dbReference>
<dbReference type="Gene3D" id="3.50.30.40">
    <property type="entry name" value="Ribonuclease E inhibitor RraA/RraA-like"/>
    <property type="match status" value="1"/>
</dbReference>
<sequence>MTTENDTTADAVAPPTEHSPADPRFAALPCRPGKIVAIHLSYASRADQRGRRPQHPSYFFKPSSSVAASGSTIERPAGTELLAFEGEIALVIGAPARRVAAADAWSHVAAVTAANDFGLYDLRANDKGSNVRSKGGDGFTPIGPSLIDARTVDPAALRVRTWLNGGLAQDDTTAGLIFPLAQLVADLSQHFTLEPGDVILTGTPAGSSVAVPGDVVEVEVSVDGGPTSGRLVTTVIEGAAGFDPDLGSLPAADDLQRTEAWGSREAAGLSPEPAEGAEPTPSLSPALREKLEAVPVAGLSAQLRKLGLNNVTIDGVRPLHPESKLVGTARTLRFVPNREDLFASHGGGYNAQKRAFDAVGGGDVIVIEARGEAGSGTLGDILAIRAHARGAAGIVTDGGVRDADAVTAVGIPVYSAGAHPAVLGRKHVPWDHDVTIACGGTTVQPGDVIVGDRDGVIVIPPGLVEEVVDAALAQEDEDAWIAARVAAGNPVDGLFPMNAEWRARYGAERASAAVSGSGAADLRSPNRKVEPDAAREAGR</sequence>
<dbReference type="InterPro" id="IPR036704">
    <property type="entry name" value="RraA/RraA-like_sf"/>
</dbReference>
<evidence type="ECO:0000313" key="6">
    <source>
        <dbReference type="Proteomes" id="UP001139354"/>
    </source>
</evidence>
<dbReference type="Pfam" id="PF03737">
    <property type="entry name" value="RraA-like"/>
    <property type="match status" value="1"/>
</dbReference>
<dbReference type="GO" id="GO:0016787">
    <property type="term" value="F:hydrolase activity"/>
    <property type="evidence" value="ECO:0007669"/>
    <property type="project" value="UniProtKB-KW"/>
</dbReference>
<protein>
    <submittedName>
        <fullName evidence="5">Fumarylacetoacetate hydrolase family protein</fullName>
    </submittedName>
</protein>
<dbReference type="EMBL" id="JAGTTN010000005">
    <property type="protein sequence ID" value="MCC2033305.1"/>
    <property type="molecule type" value="Genomic_DNA"/>
</dbReference>
<dbReference type="Proteomes" id="UP001139354">
    <property type="component" value="Unassembled WGS sequence"/>
</dbReference>
<dbReference type="SUPFAM" id="SSF56529">
    <property type="entry name" value="FAH"/>
    <property type="match status" value="1"/>
</dbReference>
<keyword evidence="1 2" id="KW-0479">Metal-binding</keyword>
<dbReference type="Pfam" id="PF01557">
    <property type="entry name" value="FAA_hydrolase"/>
    <property type="match status" value="1"/>
</dbReference>
<feature type="region of interest" description="Disordered" evidence="3">
    <location>
        <begin position="260"/>
        <end position="283"/>
    </location>
</feature>
<evidence type="ECO:0000256" key="2">
    <source>
        <dbReference type="PIRSR" id="PIRSR605493-1"/>
    </source>
</evidence>
<keyword evidence="2" id="KW-0460">Magnesium</keyword>
<feature type="region of interest" description="Disordered" evidence="3">
    <location>
        <begin position="1"/>
        <end position="24"/>
    </location>
</feature>
<dbReference type="GO" id="GO:0046872">
    <property type="term" value="F:metal ion binding"/>
    <property type="evidence" value="ECO:0007669"/>
    <property type="project" value="UniProtKB-KW"/>
</dbReference>
<evidence type="ECO:0000313" key="5">
    <source>
        <dbReference type="EMBL" id="MCC2033305.1"/>
    </source>
</evidence>
<organism evidence="5 6">
    <name type="scientific">Microbacterium allomyrinae</name>
    <dbReference type="NCBI Taxonomy" id="2830666"/>
    <lineage>
        <taxon>Bacteria</taxon>
        <taxon>Bacillati</taxon>
        <taxon>Actinomycetota</taxon>
        <taxon>Actinomycetes</taxon>
        <taxon>Micrococcales</taxon>
        <taxon>Microbacteriaceae</taxon>
        <taxon>Microbacterium</taxon>
    </lineage>
</organism>
<keyword evidence="6" id="KW-1185">Reference proteome</keyword>
<feature type="region of interest" description="Disordered" evidence="3">
    <location>
        <begin position="514"/>
        <end position="539"/>
    </location>
</feature>
<keyword evidence="5" id="KW-0378">Hydrolase</keyword>
<dbReference type="NCBIfam" id="NF006093">
    <property type="entry name" value="PRK08245.1"/>
    <property type="match status" value="1"/>
</dbReference>
<gene>
    <name evidence="5" type="ORF">KEC57_14045</name>
</gene>
<comment type="cofactor">
    <cofactor evidence="2">
        <name>Mg(2+)</name>
        <dbReference type="ChEBI" id="CHEBI:18420"/>
    </cofactor>
</comment>
<feature type="binding site" evidence="2">
    <location>
        <begin position="379"/>
        <end position="382"/>
    </location>
    <ligand>
        <name>substrate</name>
    </ligand>
</feature>
<evidence type="ECO:0000256" key="3">
    <source>
        <dbReference type="SAM" id="MobiDB-lite"/>
    </source>
</evidence>
<dbReference type="InterPro" id="IPR005493">
    <property type="entry name" value="RraA/RraA-like"/>
</dbReference>
<dbReference type="NCBIfam" id="NF009399">
    <property type="entry name" value="PRK12764.1"/>
    <property type="match status" value="1"/>
</dbReference>
<dbReference type="InterPro" id="IPR036663">
    <property type="entry name" value="Fumarylacetoacetase_C_sf"/>
</dbReference>